<dbReference type="AlphaFoldDB" id="A0A1Y2BGM6"/>
<reference evidence="2 3" key="1">
    <citation type="submission" date="2016-07" db="EMBL/GenBank/DDBJ databases">
        <title>Pervasive Adenine N6-methylation of Active Genes in Fungi.</title>
        <authorList>
            <consortium name="DOE Joint Genome Institute"/>
            <person name="Mondo S.J."/>
            <person name="Dannebaum R.O."/>
            <person name="Kuo R.C."/>
            <person name="Labutti K."/>
            <person name="Haridas S."/>
            <person name="Kuo A."/>
            <person name="Salamov A."/>
            <person name="Ahrendt S.R."/>
            <person name="Lipzen A."/>
            <person name="Sullivan W."/>
            <person name="Andreopoulos W.B."/>
            <person name="Clum A."/>
            <person name="Lindquist E."/>
            <person name="Daum C."/>
            <person name="Ramamoorthy G.K."/>
            <person name="Gryganskyi A."/>
            <person name="Culley D."/>
            <person name="Magnuson J.K."/>
            <person name="James T.Y."/>
            <person name="O'Malley M.A."/>
            <person name="Stajich J.E."/>
            <person name="Spatafora J.W."/>
            <person name="Visel A."/>
            <person name="Grigoriev I.V."/>
        </authorList>
    </citation>
    <scope>NUCLEOTIDE SEQUENCE [LARGE SCALE GENOMIC DNA]</scope>
    <source>
        <strain evidence="2 3">68-887.2</strain>
    </source>
</reference>
<dbReference type="InParanoid" id="A0A1Y2BGM6"/>
<evidence type="ECO:0000313" key="3">
    <source>
        <dbReference type="Proteomes" id="UP000193986"/>
    </source>
</evidence>
<dbReference type="Proteomes" id="UP000193986">
    <property type="component" value="Unassembled WGS sequence"/>
</dbReference>
<feature type="compositionally biased region" description="Polar residues" evidence="1">
    <location>
        <begin position="266"/>
        <end position="281"/>
    </location>
</feature>
<sequence length="281" mass="31390">MSSIASSAGSTYAHIISQLPDPSPQATSFANHPIHGRHQARIYLGVSAPIFREPATAPPWQWPINARAWGLKEDWPSLARPRTPAGRRSITHPIWLGGALFMSFEPHYPAFMYRCVLFFSPLCGIQSTFRMTGRWSHLICRQAPTFVTQWLVDSETMEAVMGPCWLCTIAHQGSGCVVNGIRLPFSSTGESLGTDQGSPLGSRVPRNPPSSFMSLVFGSDDEDDIDYDDEEDEGDDWRGYGRRHHRQQNRNSDRRAGHDRQRNRHGTSSGGRSSQSCEYSI</sequence>
<dbReference type="EMBL" id="MCFC01000004">
    <property type="protein sequence ID" value="ORY33969.1"/>
    <property type="molecule type" value="Genomic_DNA"/>
</dbReference>
<organism evidence="2 3">
    <name type="scientific">Naematelia encephala</name>
    <dbReference type="NCBI Taxonomy" id="71784"/>
    <lineage>
        <taxon>Eukaryota</taxon>
        <taxon>Fungi</taxon>
        <taxon>Dikarya</taxon>
        <taxon>Basidiomycota</taxon>
        <taxon>Agaricomycotina</taxon>
        <taxon>Tremellomycetes</taxon>
        <taxon>Tremellales</taxon>
        <taxon>Naemateliaceae</taxon>
        <taxon>Naematelia</taxon>
    </lineage>
</organism>
<gene>
    <name evidence="2" type="ORF">BCR39DRAFT_517980</name>
</gene>
<comment type="caution">
    <text evidence="2">The sequence shown here is derived from an EMBL/GenBank/DDBJ whole genome shotgun (WGS) entry which is preliminary data.</text>
</comment>
<name>A0A1Y2BGM6_9TREE</name>
<evidence type="ECO:0000256" key="1">
    <source>
        <dbReference type="SAM" id="MobiDB-lite"/>
    </source>
</evidence>
<feature type="compositionally biased region" description="Polar residues" evidence="1">
    <location>
        <begin position="189"/>
        <end position="199"/>
    </location>
</feature>
<keyword evidence="3" id="KW-1185">Reference proteome</keyword>
<feature type="compositionally biased region" description="Basic and acidic residues" evidence="1">
    <location>
        <begin position="251"/>
        <end position="260"/>
    </location>
</feature>
<accession>A0A1Y2BGM6</accession>
<protein>
    <submittedName>
        <fullName evidence="2">Uncharacterized protein</fullName>
    </submittedName>
</protein>
<feature type="compositionally biased region" description="Acidic residues" evidence="1">
    <location>
        <begin position="219"/>
        <end position="235"/>
    </location>
</feature>
<evidence type="ECO:0000313" key="2">
    <source>
        <dbReference type="EMBL" id="ORY33969.1"/>
    </source>
</evidence>
<proteinExistence type="predicted"/>
<feature type="region of interest" description="Disordered" evidence="1">
    <location>
        <begin position="189"/>
        <end position="281"/>
    </location>
</feature>